<sequence length="185" mass="20864">MSTADKADGFYYDLVAKEDFEQLIGGVDRDHFRTWENENVKIEANPDEPDNHYSFTLQPLLFDPDHRDYVEGQFEGVVINCVGGHYSENYDAELRLTLGHEKIKRVRLAIGGANVIGGSIACFDENNNEIERLKTTSFAWYDLKVPLLSSQSIARVSLFNKVGFGGPFVDSLEMWRAAPLPKTVT</sequence>
<evidence type="ECO:0000313" key="2">
    <source>
        <dbReference type="Proteomes" id="UP000291107"/>
    </source>
</evidence>
<dbReference type="EMBL" id="SEUB01000010">
    <property type="protein sequence ID" value="RYM38183.1"/>
    <property type="molecule type" value="Genomic_DNA"/>
</dbReference>
<protein>
    <submittedName>
        <fullName evidence="1">Uncharacterized protein</fullName>
    </submittedName>
</protein>
<name>A0A4Q4KW86_9PSED</name>
<reference evidence="1 2" key="1">
    <citation type="submission" date="2019-02" db="EMBL/GenBank/DDBJ databases">
        <title>Genome of Pseudomonas korensis isolated from heavy metal contaminated environment.</title>
        <authorList>
            <person name="Ayangbenro A.S."/>
            <person name="Babalola O."/>
        </authorList>
    </citation>
    <scope>NUCLEOTIDE SEQUENCE [LARGE SCALE GENOMIC DNA]</scope>
    <source>
        <strain evidence="1 2">AB36</strain>
    </source>
</reference>
<proteinExistence type="predicted"/>
<gene>
    <name evidence="1" type="ORF">EVS84_24380</name>
</gene>
<dbReference type="RefSeq" id="WP_129999892.1">
    <property type="nucleotide sequence ID" value="NZ_SEUB01000010.1"/>
</dbReference>
<dbReference type="Proteomes" id="UP000291107">
    <property type="component" value="Unassembled WGS sequence"/>
</dbReference>
<dbReference type="AlphaFoldDB" id="A0A4Q4KW86"/>
<evidence type="ECO:0000313" key="1">
    <source>
        <dbReference type="EMBL" id="RYM38183.1"/>
    </source>
</evidence>
<organism evidence="1 2">
    <name type="scientific">Pseudomonas koreensis</name>
    <dbReference type="NCBI Taxonomy" id="198620"/>
    <lineage>
        <taxon>Bacteria</taxon>
        <taxon>Pseudomonadati</taxon>
        <taxon>Pseudomonadota</taxon>
        <taxon>Gammaproteobacteria</taxon>
        <taxon>Pseudomonadales</taxon>
        <taxon>Pseudomonadaceae</taxon>
        <taxon>Pseudomonas</taxon>
    </lineage>
</organism>
<comment type="caution">
    <text evidence="1">The sequence shown here is derived from an EMBL/GenBank/DDBJ whole genome shotgun (WGS) entry which is preliminary data.</text>
</comment>
<accession>A0A4Q4KW86</accession>